<evidence type="ECO:0000313" key="5">
    <source>
        <dbReference type="Proteomes" id="UP001152799"/>
    </source>
</evidence>
<name>A0A9N9MUQ6_9CUCU</name>
<reference evidence="4" key="1">
    <citation type="submission" date="2022-01" db="EMBL/GenBank/DDBJ databases">
        <authorList>
            <person name="King R."/>
        </authorList>
    </citation>
    <scope>NUCLEOTIDE SEQUENCE</scope>
</reference>
<evidence type="ECO:0000313" key="4">
    <source>
        <dbReference type="EMBL" id="CAG9770892.1"/>
    </source>
</evidence>
<organism evidence="4 5">
    <name type="scientific">Ceutorhynchus assimilis</name>
    <name type="common">cabbage seed weevil</name>
    <dbReference type="NCBI Taxonomy" id="467358"/>
    <lineage>
        <taxon>Eukaryota</taxon>
        <taxon>Metazoa</taxon>
        <taxon>Ecdysozoa</taxon>
        <taxon>Arthropoda</taxon>
        <taxon>Hexapoda</taxon>
        <taxon>Insecta</taxon>
        <taxon>Pterygota</taxon>
        <taxon>Neoptera</taxon>
        <taxon>Endopterygota</taxon>
        <taxon>Coleoptera</taxon>
        <taxon>Polyphaga</taxon>
        <taxon>Cucujiformia</taxon>
        <taxon>Curculionidae</taxon>
        <taxon>Ceutorhynchinae</taxon>
        <taxon>Ceutorhynchus</taxon>
    </lineage>
</organism>
<keyword evidence="2" id="KW-0853">WD repeat</keyword>
<accession>A0A9N9MUQ6</accession>
<dbReference type="InterPro" id="IPR015943">
    <property type="entry name" value="WD40/YVTN_repeat-like_dom_sf"/>
</dbReference>
<dbReference type="InterPro" id="IPR001680">
    <property type="entry name" value="WD40_rpt"/>
</dbReference>
<dbReference type="InterPro" id="IPR036322">
    <property type="entry name" value="WD40_repeat_dom_sf"/>
</dbReference>
<comment type="similarity">
    <text evidence="1">Belongs to the WD repeat DCAF10 family.</text>
</comment>
<dbReference type="SUPFAM" id="SSF50978">
    <property type="entry name" value="WD40 repeat-like"/>
    <property type="match status" value="1"/>
</dbReference>
<proteinExistence type="inferred from homology"/>
<keyword evidence="3" id="KW-0677">Repeat</keyword>
<gene>
    <name evidence="4" type="ORF">CEUTPL_LOCUS11336</name>
</gene>
<dbReference type="SMART" id="SM00320">
    <property type="entry name" value="WD40"/>
    <property type="match status" value="2"/>
</dbReference>
<dbReference type="Proteomes" id="UP001152799">
    <property type="component" value="Chromosome 6"/>
</dbReference>
<dbReference type="Gene3D" id="2.130.10.10">
    <property type="entry name" value="YVTN repeat-like/Quinoprotein amine dehydrogenase"/>
    <property type="match status" value="1"/>
</dbReference>
<dbReference type="Pfam" id="PF00400">
    <property type="entry name" value="WD40"/>
    <property type="match status" value="1"/>
</dbReference>
<dbReference type="EMBL" id="OU892282">
    <property type="protein sequence ID" value="CAG9770892.1"/>
    <property type="molecule type" value="Genomic_DNA"/>
</dbReference>
<keyword evidence="5" id="KW-1185">Reference proteome</keyword>
<dbReference type="PANTHER" id="PTHR14588">
    <property type="entry name" value="DDB1- AND CUL4-ASSOCIATED FACTOR 10"/>
    <property type="match status" value="1"/>
</dbReference>
<sequence>MSFHNCDHVDKCVPTRVPSQLPQYAHVPQIIWTRSLGADKKPIGFTDTLVGSIYNSFEVIESTNTKKFDHYWGGIFNLEYSLDGKLLVAACEGKQVLIYDSGNQKHIKTVEDAHLNCVNCVKFLDNVTFATGSDDTLIKVWDIRNLKSSTRNIARTF</sequence>
<dbReference type="PANTHER" id="PTHR14588:SF2">
    <property type="entry name" value="DDB1- AND CUL4-ASSOCIATED FACTOR 10"/>
    <property type="match status" value="1"/>
</dbReference>
<dbReference type="InterPro" id="IPR039085">
    <property type="entry name" value="DCA10"/>
</dbReference>
<dbReference type="GO" id="GO:0080008">
    <property type="term" value="C:Cul4-RING E3 ubiquitin ligase complex"/>
    <property type="evidence" value="ECO:0007669"/>
    <property type="project" value="TreeGrafter"/>
</dbReference>
<protein>
    <submittedName>
        <fullName evidence="4">Uncharacterized protein</fullName>
    </submittedName>
</protein>
<evidence type="ECO:0000256" key="2">
    <source>
        <dbReference type="ARBA" id="ARBA00022574"/>
    </source>
</evidence>
<evidence type="ECO:0000256" key="3">
    <source>
        <dbReference type="ARBA" id="ARBA00022737"/>
    </source>
</evidence>
<dbReference type="OrthoDB" id="20669at2759"/>
<evidence type="ECO:0000256" key="1">
    <source>
        <dbReference type="ARBA" id="ARBA00005903"/>
    </source>
</evidence>
<dbReference type="AlphaFoldDB" id="A0A9N9MUQ6"/>